<name>A0A5B0EPD7_9MICC</name>
<evidence type="ECO:0000256" key="1">
    <source>
        <dbReference type="SAM" id="MobiDB-lite"/>
    </source>
</evidence>
<gene>
    <name evidence="2" type="ORF">FQ154_00755</name>
</gene>
<protein>
    <submittedName>
        <fullName evidence="2">Cell wall biosynthesis glycosyltransferase</fullName>
    </submittedName>
</protein>
<dbReference type="Proteomes" id="UP000323856">
    <property type="component" value="Unassembled WGS sequence"/>
</dbReference>
<reference evidence="2 3" key="1">
    <citation type="submission" date="2019-07" db="EMBL/GenBank/DDBJ databases">
        <title>Analysis of the biochemical properties, biological activity and biotechnological potential of siderophores and biosurfactants produced by Antarctic psychrotolerant bacteria.</title>
        <authorList>
            <person name="Styczynski M."/>
            <person name="Krucon T."/>
            <person name="Decewicz P."/>
            <person name="Dziewit L."/>
        </authorList>
    </citation>
    <scope>NUCLEOTIDE SEQUENCE [LARGE SCALE GENOMIC DNA]</scope>
    <source>
        <strain evidence="2 3">ANT_H27</strain>
    </source>
</reference>
<dbReference type="GO" id="GO:0016740">
    <property type="term" value="F:transferase activity"/>
    <property type="evidence" value="ECO:0007669"/>
    <property type="project" value="UniProtKB-KW"/>
</dbReference>
<evidence type="ECO:0000313" key="3">
    <source>
        <dbReference type="Proteomes" id="UP000323856"/>
    </source>
</evidence>
<organism evidence="2 3">
    <name type="scientific">Paeniglutamicibacter gangotriensis</name>
    <dbReference type="NCBI Taxonomy" id="254787"/>
    <lineage>
        <taxon>Bacteria</taxon>
        <taxon>Bacillati</taxon>
        <taxon>Actinomycetota</taxon>
        <taxon>Actinomycetes</taxon>
        <taxon>Micrococcales</taxon>
        <taxon>Micrococcaceae</taxon>
        <taxon>Paeniglutamicibacter</taxon>
    </lineage>
</organism>
<dbReference type="OrthoDB" id="3725224at2"/>
<evidence type="ECO:0000313" key="2">
    <source>
        <dbReference type="EMBL" id="KAA0979731.1"/>
    </source>
</evidence>
<dbReference type="InterPro" id="IPR046040">
    <property type="entry name" value="DUF5998"/>
</dbReference>
<feature type="region of interest" description="Disordered" evidence="1">
    <location>
        <begin position="193"/>
        <end position="226"/>
    </location>
</feature>
<sequence>MTPLSSASAPDLHTALTRAGFYPKILADVIDEALDGREPGGHLVHLETHFDQHEVHRHITVLVLAEDVLLVTHVDDQQLDEKGKEVMAQISTELVQLSKVTTVATSYVYHQPQNYRSGDLVKELTLGIAWAGAQRIDLAPAGCPDPECDADHGYTGTSQQEDLVLRVSAEADGANAVAAARSFALAMRRASAPRVTETRTPAAASVSTTEVRGRVGSRFGRNTHQG</sequence>
<dbReference type="RefSeq" id="WP_149618328.1">
    <property type="nucleotide sequence ID" value="NZ_JBITUG010000018.1"/>
</dbReference>
<accession>A0A5B0EPD7</accession>
<dbReference type="Pfam" id="PF19461">
    <property type="entry name" value="DUF5998"/>
    <property type="match status" value="1"/>
</dbReference>
<keyword evidence="2" id="KW-0808">Transferase</keyword>
<proteinExistence type="predicted"/>
<comment type="caution">
    <text evidence="2">The sequence shown here is derived from an EMBL/GenBank/DDBJ whole genome shotgun (WGS) entry which is preliminary data.</text>
</comment>
<dbReference type="EMBL" id="VOBL01000001">
    <property type="protein sequence ID" value="KAA0979731.1"/>
    <property type="molecule type" value="Genomic_DNA"/>
</dbReference>
<dbReference type="AlphaFoldDB" id="A0A5B0EPD7"/>